<dbReference type="InterPro" id="IPR003594">
    <property type="entry name" value="HATPase_dom"/>
</dbReference>
<dbReference type="SMART" id="SM00388">
    <property type="entry name" value="HisKA"/>
    <property type="match status" value="1"/>
</dbReference>
<dbReference type="Pfam" id="PF00512">
    <property type="entry name" value="HisKA"/>
    <property type="match status" value="1"/>
</dbReference>
<keyword evidence="6 10" id="KW-0418">Kinase</keyword>
<dbReference type="STRING" id="745368.SAMN02745178_02059"/>
<evidence type="ECO:0000256" key="6">
    <source>
        <dbReference type="ARBA" id="ARBA00022777"/>
    </source>
</evidence>
<reference evidence="10 11" key="1">
    <citation type="submission" date="2017-02" db="EMBL/GenBank/DDBJ databases">
        <authorList>
            <person name="Peterson S.W."/>
        </authorList>
    </citation>
    <scope>NUCLEOTIDE SEQUENCE [LARGE SCALE GENOMIC DNA]</scope>
    <source>
        <strain evidence="10 11">ATCC 27749</strain>
    </source>
</reference>
<accession>A0A1T4XNX0</accession>
<dbReference type="CDD" id="cd00082">
    <property type="entry name" value="HisKA"/>
    <property type="match status" value="1"/>
</dbReference>
<dbReference type="AlphaFoldDB" id="A0A1T4XNX0"/>
<dbReference type="InterPro" id="IPR050351">
    <property type="entry name" value="BphY/WalK/GraS-like"/>
</dbReference>
<keyword evidence="11" id="KW-1185">Reference proteome</keyword>
<dbReference type="RefSeq" id="WP_078784935.1">
    <property type="nucleotide sequence ID" value="NZ_FUYF01000012.1"/>
</dbReference>
<evidence type="ECO:0000256" key="2">
    <source>
        <dbReference type="ARBA" id="ARBA00004370"/>
    </source>
</evidence>
<dbReference type="EMBL" id="FUYF01000012">
    <property type="protein sequence ID" value="SKA90791.1"/>
    <property type="molecule type" value="Genomic_DNA"/>
</dbReference>
<feature type="transmembrane region" description="Helical" evidence="8">
    <location>
        <begin position="103"/>
        <end position="127"/>
    </location>
</feature>
<dbReference type="FunFam" id="3.30.565.10:FF:000006">
    <property type="entry name" value="Sensor histidine kinase WalK"/>
    <property type="match status" value="1"/>
</dbReference>
<organism evidence="10 11">
    <name type="scientific">Gemmiger formicilis</name>
    <dbReference type="NCBI Taxonomy" id="745368"/>
    <lineage>
        <taxon>Bacteria</taxon>
        <taxon>Bacillati</taxon>
        <taxon>Bacillota</taxon>
        <taxon>Clostridia</taxon>
        <taxon>Eubacteriales</taxon>
        <taxon>Gemmiger</taxon>
    </lineage>
</organism>
<evidence type="ECO:0000256" key="1">
    <source>
        <dbReference type="ARBA" id="ARBA00000085"/>
    </source>
</evidence>
<dbReference type="EC" id="2.7.13.3" evidence="3"/>
<dbReference type="Proteomes" id="UP000190286">
    <property type="component" value="Unassembled WGS sequence"/>
</dbReference>
<dbReference type="SUPFAM" id="SSF55874">
    <property type="entry name" value="ATPase domain of HSP90 chaperone/DNA topoisomerase II/histidine kinase"/>
    <property type="match status" value="1"/>
</dbReference>
<dbReference type="InterPro" id="IPR004358">
    <property type="entry name" value="Sig_transdc_His_kin-like_C"/>
</dbReference>
<dbReference type="Gene3D" id="1.10.287.130">
    <property type="match status" value="1"/>
</dbReference>
<evidence type="ECO:0000313" key="11">
    <source>
        <dbReference type="Proteomes" id="UP000190286"/>
    </source>
</evidence>
<feature type="domain" description="Histidine kinase" evidence="9">
    <location>
        <begin position="195"/>
        <end position="409"/>
    </location>
</feature>
<evidence type="ECO:0000256" key="7">
    <source>
        <dbReference type="ARBA" id="ARBA00023012"/>
    </source>
</evidence>
<dbReference type="SUPFAM" id="SSF47384">
    <property type="entry name" value="Homodimeric domain of signal transducing histidine kinase"/>
    <property type="match status" value="1"/>
</dbReference>
<keyword evidence="5" id="KW-0808">Transferase</keyword>
<gene>
    <name evidence="10" type="ORF">SAMN02745178_02059</name>
</gene>
<keyword evidence="4" id="KW-0597">Phosphoprotein</keyword>
<dbReference type="PANTHER" id="PTHR45453:SF1">
    <property type="entry name" value="PHOSPHATE REGULON SENSOR PROTEIN PHOR"/>
    <property type="match status" value="1"/>
</dbReference>
<dbReference type="GeneID" id="93338510"/>
<dbReference type="PROSITE" id="PS50109">
    <property type="entry name" value="HIS_KIN"/>
    <property type="match status" value="1"/>
</dbReference>
<keyword evidence="8" id="KW-1133">Transmembrane helix</keyword>
<dbReference type="GO" id="GO:0016036">
    <property type="term" value="P:cellular response to phosphate starvation"/>
    <property type="evidence" value="ECO:0007669"/>
    <property type="project" value="TreeGrafter"/>
</dbReference>
<protein>
    <recommendedName>
        <fullName evidence="3">histidine kinase</fullName>
        <ecNumber evidence="3">2.7.13.3</ecNumber>
    </recommendedName>
</protein>
<dbReference type="CDD" id="cd00075">
    <property type="entry name" value="HATPase"/>
    <property type="match status" value="1"/>
</dbReference>
<comment type="catalytic activity">
    <reaction evidence="1">
        <text>ATP + protein L-histidine = ADP + protein N-phospho-L-histidine.</text>
        <dbReference type="EC" id="2.7.13.3"/>
    </reaction>
</comment>
<evidence type="ECO:0000256" key="8">
    <source>
        <dbReference type="SAM" id="Phobius"/>
    </source>
</evidence>
<dbReference type="PRINTS" id="PR00344">
    <property type="entry name" value="BCTRLSENSOR"/>
</dbReference>
<keyword evidence="7" id="KW-0902">Two-component regulatory system</keyword>
<proteinExistence type="predicted"/>
<keyword evidence="8" id="KW-0812">Transmembrane</keyword>
<evidence type="ECO:0000256" key="4">
    <source>
        <dbReference type="ARBA" id="ARBA00022553"/>
    </source>
</evidence>
<sequence>MGKFGKETKILLLAITTICVISFLLATGISFFLAKGFQQELLLHDYGVSGYQLNHTEKLLISAFTAQPNESDIARGKNALASIGYSSATSMQLLPMVQNYRNQTMWCLFLLLLFSFGTIYFALFLYLNRQHKAIREAEGKIREFLDGNTMSRIECAQAGDWYSLFHSVNEMAAILSAHAESQKQTKEFLQSIISDVSHQIKTPLAALKMYHEIIISHKEDSETVQSFSEKSQREIKRMEDVIYTLLKLARLDAGIIQMEKNEENLSVLMQDVMERFETWAEQDHKEIVLSGGSDVTLACDALWMSEAFGNIIKNALEHTRPGGHISVQWARSPLMTQIVISDDGIGIHQEDLYNIFKRFYRSRFSSDVHGVGLGLPLAKSIVEAHGGTISVNSTLGAGTTFTLNFFNLTKE</sequence>
<dbReference type="InterPro" id="IPR003661">
    <property type="entry name" value="HisK_dim/P_dom"/>
</dbReference>
<dbReference type="Gene3D" id="3.30.565.10">
    <property type="entry name" value="Histidine kinase-like ATPase, C-terminal domain"/>
    <property type="match status" value="1"/>
</dbReference>
<name>A0A1T4XNX0_9FIRM</name>
<dbReference type="PANTHER" id="PTHR45453">
    <property type="entry name" value="PHOSPHATE REGULON SENSOR PROTEIN PHOR"/>
    <property type="match status" value="1"/>
</dbReference>
<feature type="transmembrane region" description="Helical" evidence="8">
    <location>
        <begin position="12"/>
        <end position="34"/>
    </location>
</feature>
<evidence type="ECO:0000259" key="9">
    <source>
        <dbReference type="PROSITE" id="PS50109"/>
    </source>
</evidence>
<dbReference type="OrthoDB" id="9773956at2"/>
<dbReference type="GO" id="GO:0000155">
    <property type="term" value="F:phosphorelay sensor kinase activity"/>
    <property type="evidence" value="ECO:0007669"/>
    <property type="project" value="InterPro"/>
</dbReference>
<dbReference type="InterPro" id="IPR036097">
    <property type="entry name" value="HisK_dim/P_sf"/>
</dbReference>
<keyword evidence="8" id="KW-0472">Membrane</keyword>
<dbReference type="SMART" id="SM00387">
    <property type="entry name" value="HATPase_c"/>
    <property type="match status" value="1"/>
</dbReference>
<dbReference type="InterPro" id="IPR036890">
    <property type="entry name" value="HATPase_C_sf"/>
</dbReference>
<dbReference type="GO" id="GO:0004721">
    <property type="term" value="F:phosphoprotein phosphatase activity"/>
    <property type="evidence" value="ECO:0007669"/>
    <property type="project" value="TreeGrafter"/>
</dbReference>
<evidence type="ECO:0000313" key="10">
    <source>
        <dbReference type="EMBL" id="SKA90791.1"/>
    </source>
</evidence>
<dbReference type="GO" id="GO:0005886">
    <property type="term" value="C:plasma membrane"/>
    <property type="evidence" value="ECO:0007669"/>
    <property type="project" value="TreeGrafter"/>
</dbReference>
<dbReference type="Pfam" id="PF02518">
    <property type="entry name" value="HATPase_c"/>
    <property type="match status" value="1"/>
</dbReference>
<dbReference type="InterPro" id="IPR005467">
    <property type="entry name" value="His_kinase_dom"/>
</dbReference>
<evidence type="ECO:0000256" key="5">
    <source>
        <dbReference type="ARBA" id="ARBA00022679"/>
    </source>
</evidence>
<comment type="subcellular location">
    <subcellularLocation>
        <location evidence="2">Membrane</location>
    </subcellularLocation>
</comment>
<evidence type="ECO:0000256" key="3">
    <source>
        <dbReference type="ARBA" id="ARBA00012438"/>
    </source>
</evidence>